<evidence type="ECO:0000256" key="1">
    <source>
        <dbReference type="SAM" id="MobiDB-lite"/>
    </source>
</evidence>
<feature type="compositionally biased region" description="Polar residues" evidence="1">
    <location>
        <begin position="178"/>
        <end position="200"/>
    </location>
</feature>
<name>A0AAN8XEA7_HALRR</name>
<accession>A0AAN8XEA7</accession>
<evidence type="ECO:0000313" key="2">
    <source>
        <dbReference type="EMBL" id="KAK7081266.1"/>
    </source>
</evidence>
<comment type="caution">
    <text evidence="2">The sequence shown here is derived from an EMBL/GenBank/DDBJ whole genome shotgun (WGS) entry which is preliminary data.</text>
</comment>
<gene>
    <name evidence="2" type="ORF">SK128_003655</name>
</gene>
<feature type="compositionally biased region" description="Low complexity" evidence="1">
    <location>
        <begin position="135"/>
        <end position="177"/>
    </location>
</feature>
<organism evidence="2 3">
    <name type="scientific">Halocaridina rubra</name>
    <name type="common">Hawaiian red shrimp</name>
    <dbReference type="NCBI Taxonomy" id="373956"/>
    <lineage>
        <taxon>Eukaryota</taxon>
        <taxon>Metazoa</taxon>
        <taxon>Ecdysozoa</taxon>
        <taxon>Arthropoda</taxon>
        <taxon>Crustacea</taxon>
        <taxon>Multicrustacea</taxon>
        <taxon>Malacostraca</taxon>
        <taxon>Eumalacostraca</taxon>
        <taxon>Eucarida</taxon>
        <taxon>Decapoda</taxon>
        <taxon>Pleocyemata</taxon>
        <taxon>Caridea</taxon>
        <taxon>Atyoidea</taxon>
        <taxon>Atyidae</taxon>
        <taxon>Halocaridina</taxon>
    </lineage>
</organism>
<dbReference type="AlphaFoldDB" id="A0AAN8XEA7"/>
<dbReference type="EMBL" id="JAXCGZ010005664">
    <property type="protein sequence ID" value="KAK7081266.1"/>
    <property type="molecule type" value="Genomic_DNA"/>
</dbReference>
<feature type="compositionally biased region" description="Polar residues" evidence="1">
    <location>
        <begin position="98"/>
        <end position="125"/>
    </location>
</feature>
<proteinExistence type="predicted"/>
<feature type="region of interest" description="Disordered" evidence="1">
    <location>
        <begin position="85"/>
        <end position="231"/>
    </location>
</feature>
<keyword evidence="3" id="KW-1185">Reference proteome</keyword>
<evidence type="ECO:0000313" key="3">
    <source>
        <dbReference type="Proteomes" id="UP001381693"/>
    </source>
</evidence>
<protein>
    <submittedName>
        <fullName evidence="2">Uncharacterized protein</fullName>
    </submittedName>
</protein>
<dbReference type="Proteomes" id="UP001381693">
    <property type="component" value="Unassembled WGS sequence"/>
</dbReference>
<feature type="non-terminal residue" evidence="2">
    <location>
        <position position="1"/>
    </location>
</feature>
<sequence>PSLLSTFSSLLYPGMSRISTEYMEGLCSQLRESEASRWQLHDQCTRLERLVNVLRKKVNGLSTFESTARQEGTKVMLVDLTLHGANTEGHAGSGHQHPPTSTSSEGEPKDSLSSLESVETASASSWRRGDVANPSHSAHSTASIHSSNTPHISSSPCASNNSHSAHHASPASPQSNSDKANAISNHSGCSTSTSHKSQASLPHRHHGSNTLAENDHHNIPSVTIVGPITEL</sequence>
<reference evidence="2 3" key="1">
    <citation type="submission" date="2023-11" db="EMBL/GenBank/DDBJ databases">
        <title>Halocaridina rubra genome assembly.</title>
        <authorList>
            <person name="Smith C."/>
        </authorList>
    </citation>
    <scope>NUCLEOTIDE SEQUENCE [LARGE SCALE GENOMIC DNA]</scope>
    <source>
        <strain evidence="2">EP-1</strain>
        <tissue evidence="2">Whole</tissue>
    </source>
</reference>